<dbReference type="RefSeq" id="WP_300988247.1">
    <property type="nucleotide sequence ID" value="NZ_CP129236.1"/>
</dbReference>
<accession>A0ABT8MY51</accession>
<organism evidence="1 2">
    <name type="scientific">Planococcus shixiaomingii</name>
    <dbReference type="NCBI Taxonomy" id="3058393"/>
    <lineage>
        <taxon>Bacteria</taxon>
        <taxon>Bacillati</taxon>
        <taxon>Bacillota</taxon>
        <taxon>Bacilli</taxon>
        <taxon>Bacillales</taxon>
        <taxon>Caryophanaceae</taxon>
        <taxon>Planococcus</taxon>
    </lineage>
</organism>
<proteinExistence type="predicted"/>
<evidence type="ECO:0000313" key="2">
    <source>
        <dbReference type="Proteomes" id="UP001172055"/>
    </source>
</evidence>
<dbReference type="PANTHER" id="PTHR14136">
    <property type="entry name" value="BTB_POZ DOMAIN-CONTAINING PROTEIN KCTD9"/>
    <property type="match status" value="1"/>
</dbReference>
<dbReference type="PANTHER" id="PTHR14136:SF17">
    <property type="entry name" value="BTB_POZ DOMAIN-CONTAINING PROTEIN KCTD9"/>
    <property type="match status" value="1"/>
</dbReference>
<dbReference type="EMBL" id="JAUJWV010000001">
    <property type="protein sequence ID" value="MDN7240561.1"/>
    <property type="molecule type" value="Genomic_DNA"/>
</dbReference>
<protein>
    <submittedName>
        <fullName evidence="1">Pentapeptide repeat-containing protein</fullName>
    </submittedName>
</protein>
<keyword evidence="2" id="KW-1185">Reference proteome</keyword>
<evidence type="ECO:0000313" key="1">
    <source>
        <dbReference type="EMBL" id="MDN7240561.1"/>
    </source>
</evidence>
<dbReference type="Gene3D" id="2.160.20.80">
    <property type="entry name" value="E3 ubiquitin-protein ligase SopA"/>
    <property type="match status" value="1"/>
</dbReference>
<sequence>MSFFIENNHIEMNPYKADCNNCFGLCCVALPFMESADFAFTKDAGTPCHHLQTDFRCGIHQRLRETGFRGCTVYECFGAGQKVSQHTYKGIDWRNNPLSANEMFQILPIIQQLHEMLYYLAEALQLGDTRPIRKELEDALNETERLTLLEPQAVLAIDVSAHRAIINPLLLKTSELVRNSVAQQVSGRQKHTIKRNVKSNMMGAKLKNADLRGMNLRGVFLIAADLRGADMRHTDLIGADLRDADLSSADLTGAIFLTQAQVNSAMGDSKTKLPPALDAPRHWLKSEY</sequence>
<comment type="caution">
    <text evidence="1">The sequence shown here is derived from an EMBL/GenBank/DDBJ whole genome shotgun (WGS) entry which is preliminary data.</text>
</comment>
<name>A0ABT8MY51_9BACL</name>
<dbReference type="InterPro" id="IPR001646">
    <property type="entry name" value="5peptide_repeat"/>
</dbReference>
<dbReference type="Pfam" id="PF00805">
    <property type="entry name" value="Pentapeptide"/>
    <property type="match status" value="2"/>
</dbReference>
<dbReference type="Proteomes" id="UP001172055">
    <property type="component" value="Unassembled WGS sequence"/>
</dbReference>
<dbReference type="SUPFAM" id="SSF141571">
    <property type="entry name" value="Pentapeptide repeat-like"/>
    <property type="match status" value="1"/>
</dbReference>
<gene>
    <name evidence="1" type="ORF">QWY14_02110</name>
</gene>
<dbReference type="InterPro" id="IPR051082">
    <property type="entry name" value="Pentapeptide-BTB/POZ_domain"/>
</dbReference>
<reference evidence="1 2" key="1">
    <citation type="submission" date="2023-06" db="EMBL/GenBank/DDBJ databases">
        <title>Novel species in genus Planococcus.</title>
        <authorList>
            <person name="Ning S."/>
        </authorList>
    </citation>
    <scope>NUCLEOTIDE SEQUENCE [LARGE SCALE GENOMIC DNA]</scope>
    <source>
        <strain evidence="1 2">N028</strain>
    </source>
</reference>